<dbReference type="Proteomes" id="UP000186323">
    <property type="component" value="Chromosome I"/>
</dbReference>
<dbReference type="AlphaFoldDB" id="A0A1K1LD47"/>
<proteinExistence type="predicted"/>
<accession>A0A1K1LD47</accession>
<sequence length="83" mass="9784">MQTSLPNSAQRAITVTRPYQLAYASPLPRRRWQVNLPETGEIQELSENDFIETWVLESECPPAVRRRFFNGLESYASWRWGRK</sequence>
<organism evidence="1 2">
    <name type="scientific">Desulfovibrio piger</name>
    <dbReference type="NCBI Taxonomy" id="901"/>
    <lineage>
        <taxon>Bacteria</taxon>
        <taxon>Pseudomonadati</taxon>
        <taxon>Thermodesulfobacteriota</taxon>
        <taxon>Desulfovibrionia</taxon>
        <taxon>Desulfovibrionales</taxon>
        <taxon>Desulfovibrionaceae</taxon>
        <taxon>Desulfovibrio</taxon>
    </lineage>
</organism>
<dbReference type="KEGG" id="dpg:DESPIGER_0759"/>
<evidence type="ECO:0000313" key="2">
    <source>
        <dbReference type="Proteomes" id="UP000186323"/>
    </source>
</evidence>
<name>A0A1K1LD47_9BACT</name>
<dbReference type="EMBL" id="LT630450">
    <property type="protein sequence ID" value="SFV72635.1"/>
    <property type="molecule type" value="Genomic_DNA"/>
</dbReference>
<dbReference type="OrthoDB" id="9903477at2"/>
<evidence type="ECO:0000313" key="1">
    <source>
        <dbReference type="EMBL" id="SFV72635.1"/>
    </source>
</evidence>
<protein>
    <submittedName>
        <fullName evidence="1">Uncharacterized protein</fullName>
    </submittedName>
</protein>
<reference evidence="2" key="1">
    <citation type="submission" date="2016-10" db="EMBL/GenBank/DDBJ databases">
        <authorList>
            <person name="Wegmann U."/>
        </authorList>
    </citation>
    <scope>NUCLEOTIDE SEQUENCE [LARGE SCALE GENOMIC DNA]</scope>
</reference>
<dbReference type="RefSeq" id="WP_072333267.1">
    <property type="nucleotide sequence ID" value="NZ_LT630450.1"/>
</dbReference>
<keyword evidence="2" id="KW-1185">Reference proteome</keyword>
<gene>
    <name evidence="1" type="ORF">DESPIGER_0759</name>
</gene>